<dbReference type="Proteomes" id="UP000467240">
    <property type="component" value="Unassembled WGS sequence"/>
</dbReference>
<feature type="compositionally biased region" description="Basic and acidic residues" evidence="1">
    <location>
        <begin position="503"/>
        <end position="512"/>
    </location>
</feature>
<dbReference type="EMBL" id="WBJZ01000028">
    <property type="protein sequence ID" value="KAB1652723.1"/>
    <property type="molecule type" value="Genomic_DNA"/>
</dbReference>
<evidence type="ECO:0000256" key="1">
    <source>
        <dbReference type="SAM" id="MobiDB-lite"/>
    </source>
</evidence>
<name>A0A7J5BMG5_9MICO</name>
<feature type="domain" description="DUF6630" evidence="2">
    <location>
        <begin position="235"/>
        <end position="382"/>
    </location>
</feature>
<dbReference type="Pfam" id="PF20335">
    <property type="entry name" value="DUF6630"/>
    <property type="match status" value="2"/>
</dbReference>
<evidence type="ECO:0000259" key="2">
    <source>
        <dbReference type="Pfam" id="PF20335"/>
    </source>
</evidence>
<proteinExistence type="predicted"/>
<feature type="compositionally biased region" description="Pro residues" evidence="1">
    <location>
        <begin position="441"/>
        <end position="450"/>
    </location>
</feature>
<dbReference type="RefSeq" id="WP_158041951.1">
    <property type="nucleotide sequence ID" value="NZ_JACCFV010000001.1"/>
</dbReference>
<gene>
    <name evidence="3" type="ORF">F8O01_16185</name>
</gene>
<keyword evidence="4" id="KW-1185">Reference proteome</keyword>
<reference evidence="3 4" key="1">
    <citation type="submission" date="2019-09" db="EMBL/GenBank/DDBJ databases">
        <title>Phylogeny of genus Pseudoclavibacter and closely related genus.</title>
        <authorList>
            <person name="Li Y."/>
        </authorList>
    </citation>
    <scope>NUCLEOTIDE SEQUENCE [LARGE SCALE GENOMIC DNA]</scope>
    <source>
        <strain evidence="3 4">DSM 23821</strain>
    </source>
</reference>
<evidence type="ECO:0000313" key="4">
    <source>
        <dbReference type="Proteomes" id="UP000467240"/>
    </source>
</evidence>
<accession>A0A7J5BMG5</accession>
<organism evidence="3 4">
    <name type="scientific">Pseudoclavibacter chungangensis</name>
    <dbReference type="NCBI Taxonomy" id="587635"/>
    <lineage>
        <taxon>Bacteria</taxon>
        <taxon>Bacillati</taxon>
        <taxon>Actinomycetota</taxon>
        <taxon>Actinomycetes</taxon>
        <taxon>Micrococcales</taxon>
        <taxon>Microbacteriaceae</taxon>
        <taxon>Pseudoclavibacter</taxon>
    </lineage>
</organism>
<sequence length="724" mass="75473">MTDGAVAWSQLALVLGLDETAAIDIANAADARPSDVSAFDDGDPEVPRLVAADRAERTPAAILTERLGAAGFLVRIAHDAQPSHIARAFESTAPMREWSAELVLRDGLGCDENLLFAARQLTHLGLDVLVDESDDETHALVVVPRKRLAMIAAATTALRSALGAPPPVTHAPPAGAGPSPGVVPTLPRLIDATAARTGEAHPVIHGRTRPVMADEFLERTRDGRGFAVCDEGTDAWIALALELGLDDAAARDVGIAYADPEVYLDTHRGRLASAFPRITSPAGVTPLLALFDRLHVAGLAAGITSAMPPAHVAATIGALRPVYGGGTVLRLDGARSIEAALRAAGDQLARAGLELVSITLDSGAYQLAVIPADRLRGVLSAALDAHPFVAPILPGVVLDTTVPVVRYLDFSAEDGVHDGGPTGPGTGGRFSGAWTRFRGPSPQPTPPRQPPDASLRTGVHPHTGGPLPTGTHTHISGPLPTGTHVRAGNAVRDDGARGGPVDPSDRSREERTPAPTARAEPVRQSPPPAPRATDARGAWTALALALGLPRGVAEEVGSSVDQPGAYFDAHRDGLMWQFGSIDEVSKLTPVLALCDALQRNGLHAGVDARFAAADVAAALEHAGPLRDAGARLRLRLPDGWTNDDALLLAAARLTRWGLELLLVTVTPDGFEFAIVPRARLDAALEAAAVVRSFTPDASHPQLPVVRYVDFDPDATSDATARPPA</sequence>
<dbReference type="AlphaFoldDB" id="A0A7J5BMG5"/>
<dbReference type="InterPro" id="IPR046582">
    <property type="entry name" value="DUF6630"/>
</dbReference>
<feature type="domain" description="DUF6630" evidence="2">
    <location>
        <begin position="538"/>
        <end position="688"/>
    </location>
</feature>
<feature type="compositionally biased region" description="Low complexity" evidence="1">
    <location>
        <begin position="457"/>
        <end position="474"/>
    </location>
</feature>
<feature type="compositionally biased region" description="Gly residues" evidence="1">
    <location>
        <begin position="418"/>
        <end position="430"/>
    </location>
</feature>
<evidence type="ECO:0000313" key="3">
    <source>
        <dbReference type="EMBL" id="KAB1652723.1"/>
    </source>
</evidence>
<feature type="region of interest" description="Disordered" evidence="1">
    <location>
        <begin position="412"/>
        <end position="534"/>
    </location>
</feature>
<comment type="caution">
    <text evidence="3">The sequence shown here is derived from an EMBL/GenBank/DDBJ whole genome shotgun (WGS) entry which is preliminary data.</text>
</comment>
<protein>
    <recommendedName>
        <fullName evidence="2">DUF6630 domain-containing protein</fullName>
    </recommendedName>
</protein>